<proteinExistence type="predicted"/>
<evidence type="ECO:0000313" key="1">
    <source>
        <dbReference type="EMBL" id="GLI25205.1"/>
    </source>
</evidence>
<evidence type="ECO:0000313" key="2">
    <source>
        <dbReference type="Proteomes" id="UP001144397"/>
    </source>
</evidence>
<accession>A0A9W6CT09</accession>
<dbReference type="Proteomes" id="UP001144397">
    <property type="component" value="Unassembled WGS sequence"/>
</dbReference>
<sequence>MVGVGDLGHLKRLALGLVREEDRGLEAILALLGQHGAQAARAREPGGFGGSQVRIGSIMTRSSEEKTQRPRCDAFYN</sequence>
<name>A0A9W6CT09_XANFL</name>
<protein>
    <submittedName>
        <fullName evidence="1">Uncharacterized protein</fullName>
    </submittedName>
</protein>
<gene>
    <name evidence="1" type="ORF">XFLAVUS301_48790</name>
</gene>
<dbReference type="EMBL" id="BSDO01000012">
    <property type="protein sequence ID" value="GLI25205.1"/>
    <property type="molecule type" value="Genomic_DNA"/>
</dbReference>
<reference evidence="1" key="1">
    <citation type="submission" date="2022-12" db="EMBL/GenBank/DDBJ databases">
        <title>Reference genome sequencing for broad-spectrum identification of bacterial and archaeal isolates by mass spectrometry.</title>
        <authorList>
            <person name="Sekiguchi Y."/>
            <person name="Tourlousse D.M."/>
        </authorList>
    </citation>
    <scope>NUCLEOTIDE SEQUENCE</scope>
    <source>
        <strain evidence="1">301</strain>
    </source>
</reference>
<dbReference type="AlphaFoldDB" id="A0A9W6CT09"/>
<organism evidence="1 2">
    <name type="scientific">Xanthobacter flavus</name>
    <dbReference type="NCBI Taxonomy" id="281"/>
    <lineage>
        <taxon>Bacteria</taxon>
        <taxon>Pseudomonadati</taxon>
        <taxon>Pseudomonadota</taxon>
        <taxon>Alphaproteobacteria</taxon>
        <taxon>Hyphomicrobiales</taxon>
        <taxon>Xanthobacteraceae</taxon>
        <taxon>Xanthobacter</taxon>
    </lineage>
</organism>
<comment type="caution">
    <text evidence="1">The sequence shown here is derived from an EMBL/GenBank/DDBJ whole genome shotgun (WGS) entry which is preliminary data.</text>
</comment>